<reference evidence="1 2" key="1">
    <citation type="submission" date="2016-09" db="EMBL/GenBank/DDBJ databases">
        <title>Draft Genome Sequence of four Alteromonas macleodii strains isolated from copper coupons and grown long-term at elevated copper levels.</title>
        <authorList>
            <person name="Cusick K."/>
            <person name="Dale J."/>
            <person name="Little B."/>
            <person name="Biffinger J."/>
        </authorList>
    </citation>
    <scope>NUCLEOTIDE SEQUENCE [LARGE SCALE GENOMIC DNA]</scope>
    <source>
        <strain evidence="1 2">KCP01</strain>
    </source>
</reference>
<evidence type="ECO:0000313" key="2">
    <source>
        <dbReference type="Proteomes" id="UP000095392"/>
    </source>
</evidence>
<organism evidence="1 2">
    <name type="scientific">Alteromonas macleodii</name>
    <name type="common">Pseudoalteromonas macleodii</name>
    <dbReference type="NCBI Taxonomy" id="28108"/>
    <lineage>
        <taxon>Bacteria</taxon>
        <taxon>Pseudomonadati</taxon>
        <taxon>Pseudomonadota</taxon>
        <taxon>Gammaproteobacteria</taxon>
        <taxon>Alteromonadales</taxon>
        <taxon>Alteromonadaceae</taxon>
        <taxon>Alteromonas/Salinimonas group</taxon>
        <taxon>Alteromonas</taxon>
    </lineage>
</organism>
<comment type="caution">
    <text evidence="1">The sequence shown here is derived from an EMBL/GenBank/DDBJ whole genome shotgun (WGS) entry which is preliminary data.</text>
</comment>
<name>A0AB36FLL7_ALTMA</name>
<dbReference type="AlphaFoldDB" id="A0AB36FLL7"/>
<evidence type="ECO:0000313" key="1">
    <source>
        <dbReference type="EMBL" id="OES24115.1"/>
    </source>
</evidence>
<accession>A0AB36FLL7</accession>
<dbReference type="EMBL" id="MIPY01000066">
    <property type="protein sequence ID" value="OES24115.1"/>
    <property type="molecule type" value="Genomic_DNA"/>
</dbReference>
<dbReference type="RefSeq" id="WP_069945470.1">
    <property type="nucleotide sequence ID" value="NZ_MIPW01000035.1"/>
</dbReference>
<sequence length="427" mass="48350">MEQQLENIARSAGLTNDTAGALYLPALPDLTPLHEKLIGADITFSKRAMSRLESACDLNNTISPAHYAHKHITPLLRTGVEMGLFDHAKVVELLGEVATCKDLNDFVKRVSESIVSTLAQPVIEAVNPCKNALAALGYDFDDMDIGVISMRDTDSHELVYYIDEPMRFLRYYLEALSEPVKTAVIMCLRSFGALAQIEVLAHETRDWEMYYTIEQMPLDAFEQLAKMDYSDGSFEDVLNNIQTIMGEKTYSDFASTCEDYMGLSDEDDGWAEMLVERTETLVDELIFDRLPYFSKDNFVKNTHFADLASRIQAILDTTENDHERTVLTQLLTLVNTAAPFIWTEESQMKSDSDITLWSQQYMHFVHLNDMVCIPRAESLEEHLMNTAEMALMIIDPHTASSVNDFTNMQIGYLLMRACSDFLGEKDD</sequence>
<dbReference type="Proteomes" id="UP000095392">
    <property type="component" value="Unassembled WGS sequence"/>
</dbReference>
<protein>
    <submittedName>
        <fullName evidence="1">Uncharacterized protein</fullName>
    </submittedName>
</protein>
<keyword evidence="2" id="KW-1185">Reference proteome</keyword>
<proteinExistence type="predicted"/>
<gene>
    <name evidence="1" type="ORF">BFV95_4860</name>
</gene>